<evidence type="ECO:0000259" key="6">
    <source>
        <dbReference type="Pfam" id="PF08281"/>
    </source>
</evidence>
<evidence type="ECO:0000256" key="3">
    <source>
        <dbReference type="ARBA" id="ARBA00023082"/>
    </source>
</evidence>
<reference evidence="7 8" key="1">
    <citation type="submission" date="2021-06" db="EMBL/GenBank/DDBJ databases">
        <title>Bacillus sp. RD4P76, an endophyte from a halophyte.</title>
        <authorList>
            <person name="Sun J.-Q."/>
        </authorList>
    </citation>
    <scope>NUCLEOTIDE SEQUENCE [LARGE SCALE GENOMIC DNA]</scope>
    <source>
        <strain evidence="7 8">JCM 17098</strain>
    </source>
</reference>
<keyword evidence="2" id="KW-0805">Transcription regulation</keyword>
<feature type="domain" description="RNA polymerase sigma-70 region 2" evidence="5">
    <location>
        <begin position="11"/>
        <end position="75"/>
    </location>
</feature>
<evidence type="ECO:0000256" key="2">
    <source>
        <dbReference type="ARBA" id="ARBA00023015"/>
    </source>
</evidence>
<dbReference type="PANTHER" id="PTHR43133">
    <property type="entry name" value="RNA POLYMERASE ECF-TYPE SIGMA FACTO"/>
    <property type="match status" value="1"/>
</dbReference>
<dbReference type="InterPro" id="IPR013324">
    <property type="entry name" value="RNA_pol_sigma_r3/r4-like"/>
</dbReference>
<dbReference type="InterPro" id="IPR014284">
    <property type="entry name" value="RNA_pol_sigma-70_dom"/>
</dbReference>
<dbReference type="InterPro" id="IPR013325">
    <property type="entry name" value="RNA_pol_sigma_r2"/>
</dbReference>
<sequence length="171" mass="20223">MDDKQLIEDWFLKYQKYITTYLVYYTGKKDVEDLVQECFLKAYQKLHLFHWDSDPKTWLISIARNLAIDLSRKRKIISFLPIMTDHPSPLPNTEETVIHKDEILIVEKAIKSLSRTYRDVLILKGIMDFSSKETATILNCSENRVNVTFHRGIEKLKRQLRKDGDGYVQQK</sequence>
<organism evidence="7 8">
    <name type="scientific">Evansella alkalicola</name>
    <dbReference type="NCBI Taxonomy" id="745819"/>
    <lineage>
        <taxon>Bacteria</taxon>
        <taxon>Bacillati</taxon>
        <taxon>Bacillota</taxon>
        <taxon>Bacilli</taxon>
        <taxon>Bacillales</taxon>
        <taxon>Bacillaceae</taxon>
        <taxon>Evansella</taxon>
    </lineage>
</organism>
<dbReference type="Pfam" id="PF04542">
    <property type="entry name" value="Sigma70_r2"/>
    <property type="match status" value="1"/>
</dbReference>
<dbReference type="InterPro" id="IPR013249">
    <property type="entry name" value="RNA_pol_sigma70_r4_t2"/>
</dbReference>
<keyword evidence="4" id="KW-0804">Transcription</keyword>
<comment type="similarity">
    <text evidence="1">Belongs to the sigma-70 factor family. ECF subfamily.</text>
</comment>
<dbReference type="InterPro" id="IPR039425">
    <property type="entry name" value="RNA_pol_sigma-70-like"/>
</dbReference>
<keyword evidence="3" id="KW-0731">Sigma factor</keyword>
<name>A0ABS6JR81_9BACI</name>
<accession>A0ABS6JR81</accession>
<dbReference type="Pfam" id="PF08281">
    <property type="entry name" value="Sigma70_r4_2"/>
    <property type="match status" value="1"/>
</dbReference>
<dbReference type="Proteomes" id="UP000790580">
    <property type="component" value="Unassembled WGS sequence"/>
</dbReference>
<proteinExistence type="inferred from homology"/>
<dbReference type="SUPFAM" id="SSF88659">
    <property type="entry name" value="Sigma3 and sigma4 domains of RNA polymerase sigma factors"/>
    <property type="match status" value="1"/>
</dbReference>
<evidence type="ECO:0000313" key="7">
    <source>
        <dbReference type="EMBL" id="MBU9720772.1"/>
    </source>
</evidence>
<dbReference type="CDD" id="cd06171">
    <property type="entry name" value="Sigma70_r4"/>
    <property type="match status" value="1"/>
</dbReference>
<dbReference type="Gene3D" id="1.10.10.10">
    <property type="entry name" value="Winged helix-like DNA-binding domain superfamily/Winged helix DNA-binding domain"/>
    <property type="match status" value="1"/>
</dbReference>
<gene>
    <name evidence="7" type="ORF">KS407_04840</name>
</gene>
<dbReference type="PANTHER" id="PTHR43133:SF60">
    <property type="entry name" value="RNA POLYMERASE SIGMA FACTOR SIGV"/>
    <property type="match status" value="1"/>
</dbReference>
<dbReference type="EMBL" id="JAHQCR010000021">
    <property type="protein sequence ID" value="MBU9720772.1"/>
    <property type="molecule type" value="Genomic_DNA"/>
</dbReference>
<dbReference type="InterPro" id="IPR007627">
    <property type="entry name" value="RNA_pol_sigma70_r2"/>
</dbReference>
<protein>
    <submittedName>
        <fullName evidence="7">RNA polymerase sigma factor</fullName>
    </submittedName>
</protein>
<keyword evidence="8" id="KW-1185">Reference proteome</keyword>
<evidence type="ECO:0000256" key="4">
    <source>
        <dbReference type="ARBA" id="ARBA00023163"/>
    </source>
</evidence>
<dbReference type="NCBIfam" id="TIGR02937">
    <property type="entry name" value="sigma70-ECF"/>
    <property type="match status" value="1"/>
</dbReference>
<dbReference type="RefSeq" id="WP_088074618.1">
    <property type="nucleotide sequence ID" value="NZ_JAHQCR010000021.1"/>
</dbReference>
<dbReference type="SUPFAM" id="SSF88946">
    <property type="entry name" value="Sigma2 domain of RNA polymerase sigma factors"/>
    <property type="match status" value="1"/>
</dbReference>
<feature type="domain" description="RNA polymerase sigma factor 70 region 4 type 2" evidence="6">
    <location>
        <begin position="105"/>
        <end position="156"/>
    </location>
</feature>
<evidence type="ECO:0000256" key="1">
    <source>
        <dbReference type="ARBA" id="ARBA00010641"/>
    </source>
</evidence>
<comment type="caution">
    <text evidence="7">The sequence shown here is derived from an EMBL/GenBank/DDBJ whole genome shotgun (WGS) entry which is preliminary data.</text>
</comment>
<evidence type="ECO:0000259" key="5">
    <source>
        <dbReference type="Pfam" id="PF04542"/>
    </source>
</evidence>
<dbReference type="InterPro" id="IPR036388">
    <property type="entry name" value="WH-like_DNA-bd_sf"/>
</dbReference>
<evidence type="ECO:0000313" key="8">
    <source>
        <dbReference type="Proteomes" id="UP000790580"/>
    </source>
</evidence>
<dbReference type="Gene3D" id="1.10.1740.10">
    <property type="match status" value="1"/>
</dbReference>